<dbReference type="EMBL" id="VITK01000010">
    <property type="protein sequence ID" value="TWA92692.1"/>
    <property type="molecule type" value="Genomic_DNA"/>
</dbReference>
<dbReference type="STRING" id="1803665.GCA_001641335_06538"/>
<dbReference type="RefSeq" id="WP_145669099.1">
    <property type="nucleotide sequence ID" value="NZ_LVEM01000004.1"/>
</dbReference>
<reference evidence="2 3" key="1">
    <citation type="submission" date="2019-06" db="EMBL/GenBank/DDBJ databases">
        <title>Genomic Encyclopedia of Type Strains, Phase IV (KMG-V): Genome sequencing to study the core and pangenomes of soil and plant-associated prokaryotes.</title>
        <authorList>
            <person name="Whitman W."/>
        </authorList>
    </citation>
    <scope>NUCLEOTIDE SEQUENCE [LARGE SCALE GENOMIC DNA]</scope>
    <source>
        <strain evidence="2 3">BR 510</strain>
    </source>
</reference>
<keyword evidence="1" id="KW-0812">Transmembrane</keyword>
<comment type="caution">
    <text evidence="2">The sequence shown here is derived from an EMBL/GenBank/DDBJ whole genome shotgun (WGS) entry which is preliminary data.</text>
</comment>
<feature type="transmembrane region" description="Helical" evidence="1">
    <location>
        <begin position="21"/>
        <end position="43"/>
    </location>
</feature>
<keyword evidence="3" id="KW-1185">Reference proteome</keyword>
<protein>
    <recommendedName>
        <fullName evidence="4">DUF998 domain-containing protein</fullName>
    </recommendedName>
</protein>
<feature type="transmembrane region" description="Helical" evidence="1">
    <location>
        <begin position="94"/>
        <end position="112"/>
    </location>
</feature>
<proteinExistence type="predicted"/>
<evidence type="ECO:0000313" key="3">
    <source>
        <dbReference type="Proteomes" id="UP000319949"/>
    </source>
</evidence>
<name>A0A560D6F2_9BRAD</name>
<dbReference type="Proteomes" id="UP000319949">
    <property type="component" value="Unassembled WGS sequence"/>
</dbReference>
<feature type="transmembrane region" description="Helical" evidence="1">
    <location>
        <begin position="63"/>
        <end position="82"/>
    </location>
</feature>
<evidence type="ECO:0008006" key="4">
    <source>
        <dbReference type="Google" id="ProtNLM"/>
    </source>
</evidence>
<gene>
    <name evidence="2" type="ORF">FBZ96_110163</name>
</gene>
<dbReference type="OrthoDB" id="5727564at2"/>
<feature type="transmembrane region" description="Helical" evidence="1">
    <location>
        <begin position="132"/>
        <end position="150"/>
    </location>
</feature>
<sequence>MEQDHIDKAIIENYGKLRTRMGALTAAFPVVVILIGLLWGIRLQPSLSDYYFAQTPAQGVADLYPARLWFCGLLFAVGVFLYRYKGFSKNEDRWLSLTGIFTLGVAIFPMGIPDKTSPFTLASFGYPNITLHGISAVLAFVCIGVIIFWYSDQTLSQIKNDETARKRFRTFYFLIGAYMMLAMGGSVIMHFLHTDRANDSYILFVEWSGLWAFAAYWFVKNWELRFVAESIRKESSSLSPMGNADVVQSL</sequence>
<organism evidence="2 3">
    <name type="scientific">Bradyrhizobium stylosanthis</name>
    <dbReference type="NCBI Taxonomy" id="1803665"/>
    <lineage>
        <taxon>Bacteria</taxon>
        <taxon>Pseudomonadati</taxon>
        <taxon>Pseudomonadota</taxon>
        <taxon>Alphaproteobacteria</taxon>
        <taxon>Hyphomicrobiales</taxon>
        <taxon>Nitrobacteraceae</taxon>
        <taxon>Bradyrhizobium</taxon>
    </lineage>
</organism>
<dbReference type="AlphaFoldDB" id="A0A560D6F2"/>
<evidence type="ECO:0000256" key="1">
    <source>
        <dbReference type="SAM" id="Phobius"/>
    </source>
</evidence>
<feature type="transmembrane region" description="Helical" evidence="1">
    <location>
        <begin position="201"/>
        <end position="219"/>
    </location>
</feature>
<keyword evidence="1" id="KW-0472">Membrane</keyword>
<accession>A0A560D6F2</accession>
<evidence type="ECO:0000313" key="2">
    <source>
        <dbReference type="EMBL" id="TWA92692.1"/>
    </source>
</evidence>
<feature type="transmembrane region" description="Helical" evidence="1">
    <location>
        <begin position="171"/>
        <end position="189"/>
    </location>
</feature>
<keyword evidence="1" id="KW-1133">Transmembrane helix</keyword>